<sequence>MNAYDCDHDIGLCRCVHDWRIEWGNVKKATQQSRSAVI</sequence>
<gene>
    <name evidence="1" type="ORF">C731_3008</name>
</gene>
<evidence type="ECO:0000313" key="2">
    <source>
        <dbReference type="Proteomes" id="UP000006265"/>
    </source>
</evidence>
<name>K5B834_MYCHD</name>
<comment type="caution">
    <text evidence="1">The sequence shown here is derived from an EMBL/GenBank/DDBJ whole genome shotgun (WGS) entry which is preliminary data.</text>
</comment>
<reference evidence="1 2" key="1">
    <citation type="journal article" date="2012" name="J. Bacteriol.">
        <title>Genome sequence of Mycobacterium hassiacum DSM 44199, a rare source of heat-stable mycobacterial proteins.</title>
        <authorList>
            <person name="Tiago I."/>
            <person name="Maranha A."/>
            <person name="Mendes V."/>
            <person name="Alarico S."/>
            <person name="Moynihan P.J."/>
            <person name="Clarke A.J."/>
            <person name="Macedo-Ribeiro S."/>
            <person name="Pereira P.J."/>
            <person name="Empadinhas N."/>
        </authorList>
    </citation>
    <scope>NUCLEOTIDE SEQUENCE [LARGE SCALE GENOMIC DNA]</scope>
    <source>
        <strain evidence="2">DSM 44199 / CIP 105218 / JCM 12690 / 3849</strain>
    </source>
</reference>
<protein>
    <submittedName>
        <fullName evidence="1">Putative gp22</fullName>
    </submittedName>
</protein>
<proteinExistence type="predicted"/>
<dbReference type="Proteomes" id="UP000006265">
    <property type="component" value="Unassembled WGS sequence"/>
</dbReference>
<organism evidence="1 2">
    <name type="scientific">Mycolicibacterium hassiacum (strain DSM 44199 / CIP 105218 / JCM 12690 / 3849)</name>
    <name type="common">Mycobacterium hassiacum</name>
    <dbReference type="NCBI Taxonomy" id="1122247"/>
    <lineage>
        <taxon>Bacteria</taxon>
        <taxon>Bacillati</taxon>
        <taxon>Actinomycetota</taxon>
        <taxon>Actinomycetes</taxon>
        <taxon>Mycobacteriales</taxon>
        <taxon>Mycobacteriaceae</taxon>
        <taxon>Mycolicibacterium</taxon>
    </lineage>
</organism>
<dbReference type="PATRIC" id="fig|1122247.3.peg.2883"/>
<dbReference type="STRING" id="1122247.GCA_000379865_01598"/>
<dbReference type="EMBL" id="AMRA01000085">
    <property type="protein sequence ID" value="EKF23003.1"/>
    <property type="molecule type" value="Genomic_DNA"/>
</dbReference>
<dbReference type="AlphaFoldDB" id="K5B834"/>
<keyword evidence="2" id="KW-1185">Reference proteome</keyword>
<accession>K5B834</accession>
<evidence type="ECO:0000313" key="1">
    <source>
        <dbReference type="EMBL" id="EKF23003.1"/>
    </source>
</evidence>